<evidence type="ECO:0000313" key="2">
    <source>
        <dbReference type="Proteomes" id="UP001276659"/>
    </source>
</evidence>
<dbReference type="EMBL" id="JASNWA010000008">
    <property type="protein sequence ID" value="KAK3171542.1"/>
    <property type="molecule type" value="Genomic_DNA"/>
</dbReference>
<dbReference type="PROSITE" id="PS51257">
    <property type="entry name" value="PROKAR_LIPOPROTEIN"/>
    <property type="match status" value="1"/>
</dbReference>
<accession>A0AAD9Z7C0</accession>
<dbReference type="AlphaFoldDB" id="A0AAD9Z7C0"/>
<sequence length="234" mass="26453">MIAKRVTNLVVRAPGICLTPGHNLFSGCHINSAKKLFASCQLTSLSYATLDPTKKQKVGSDGRSYAIRLDRHPYYGLSNQITAPNMAVFTANLGFQSKRLRLCLHLDKTKELVEESEGTLCTLKDIVFLAVKFWTRENCWEDVEIDLDGMHEAMLARTNTDERGVEPNKFDDWVRGPLEALVERLRPLIDNAARSNVKLKGWNEYGILEVLETKEGQRVSRSDISSYRDYAAFP</sequence>
<name>A0AAD9Z7C0_9LECA</name>
<organism evidence="1 2">
    <name type="scientific">Lepraria neglecta</name>
    <dbReference type="NCBI Taxonomy" id="209136"/>
    <lineage>
        <taxon>Eukaryota</taxon>
        <taxon>Fungi</taxon>
        <taxon>Dikarya</taxon>
        <taxon>Ascomycota</taxon>
        <taxon>Pezizomycotina</taxon>
        <taxon>Lecanoromycetes</taxon>
        <taxon>OSLEUM clade</taxon>
        <taxon>Lecanoromycetidae</taxon>
        <taxon>Lecanorales</taxon>
        <taxon>Lecanorineae</taxon>
        <taxon>Stereocaulaceae</taxon>
        <taxon>Lepraria</taxon>
    </lineage>
</organism>
<reference evidence="1" key="1">
    <citation type="submission" date="2022-11" db="EMBL/GenBank/DDBJ databases">
        <title>Chromosomal genome sequence assembly and mating type (MAT) locus characterization of the leprose asexual lichenized fungus Lepraria neglecta (Nyl.) Erichsen.</title>
        <authorList>
            <person name="Allen J.L."/>
            <person name="Pfeffer B."/>
        </authorList>
    </citation>
    <scope>NUCLEOTIDE SEQUENCE</scope>
    <source>
        <strain evidence="1">Allen 5258</strain>
    </source>
</reference>
<keyword evidence="2" id="KW-1185">Reference proteome</keyword>
<dbReference type="Proteomes" id="UP001276659">
    <property type="component" value="Unassembled WGS sequence"/>
</dbReference>
<comment type="caution">
    <text evidence="1">The sequence shown here is derived from an EMBL/GenBank/DDBJ whole genome shotgun (WGS) entry which is preliminary data.</text>
</comment>
<evidence type="ECO:0000313" key="1">
    <source>
        <dbReference type="EMBL" id="KAK3171542.1"/>
    </source>
</evidence>
<gene>
    <name evidence="1" type="ORF">OEA41_003626</name>
</gene>
<protein>
    <submittedName>
        <fullName evidence="1">Uncharacterized protein</fullName>
    </submittedName>
</protein>
<proteinExistence type="predicted"/>